<dbReference type="NCBIfam" id="TIGR01509">
    <property type="entry name" value="HAD-SF-IA-v3"/>
    <property type="match status" value="1"/>
</dbReference>
<dbReference type="InterPro" id="IPR051400">
    <property type="entry name" value="HAD-like_hydrolase"/>
</dbReference>
<name>A0AB39YLL9_9MICC</name>
<dbReference type="GO" id="GO:0016787">
    <property type="term" value="F:hydrolase activity"/>
    <property type="evidence" value="ECO:0007669"/>
    <property type="project" value="UniProtKB-KW"/>
</dbReference>
<reference evidence="4" key="1">
    <citation type="submission" date="2024-07" db="EMBL/GenBank/DDBJ databases">
        <authorList>
            <person name="Li J."/>
            <person name="Wei H."/>
            <person name="Ma J."/>
        </authorList>
    </citation>
    <scope>NUCLEOTIDE SEQUENCE</scope>
    <source>
        <strain evidence="4">AMU7</strain>
    </source>
</reference>
<dbReference type="Gene3D" id="3.40.50.1000">
    <property type="entry name" value="HAD superfamily/HAD-like"/>
    <property type="match status" value="1"/>
</dbReference>
<evidence type="ECO:0000256" key="2">
    <source>
        <dbReference type="ARBA" id="ARBA00022801"/>
    </source>
</evidence>
<dbReference type="InterPro" id="IPR006439">
    <property type="entry name" value="HAD-SF_hydro_IA"/>
</dbReference>
<dbReference type="NCBIfam" id="TIGR01549">
    <property type="entry name" value="HAD-SF-IA-v1"/>
    <property type="match status" value="1"/>
</dbReference>
<gene>
    <name evidence="4" type="ORF">ABQM86_18060</name>
</gene>
<dbReference type="InterPro" id="IPR023214">
    <property type="entry name" value="HAD_sf"/>
</dbReference>
<dbReference type="PANTHER" id="PTHR46470">
    <property type="entry name" value="N-ACYLNEURAMINATE-9-PHOSPHATASE"/>
    <property type="match status" value="1"/>
</dbReference>
<dbReference type="PANTHER" id="PTHR46470:SF4">
    <property type="entry name" value="5-AMINO-6-(5-PHOSPHO-D-RIBITYLAMINO)URACIL PHOSPHATASE YIGB"/>
    <property type="match status" value="1"/>
</dbReference>
<keyword evidence="3" id="KW-0460">Magnesium</keyword>
<keyword evidence="2 4" id="KW-0378">Hydrolase</keyword>
<evidence type="ECO:0000256" key="3">
    <source>
        <dbReference type="ARBA" id="ARBA00022842"/>
    </source>
</evidence>
<dbReference type="EC" id="3.1.3.-" evidence="4"/>
<dbReference type="AlphaFoldDB" id="A0AB39YLL9"/>
<dbReference type="SUPFAM" id="SSF56784">
    <property type="entry name" value="HAD-like"/>
    <property type="match status" value="1"/>
</dbReference>
<protein>
    <submittedName>
        <fullName evidence="4">HAD family hydrolase</fullName>
        <ecNumber evidence="4">3.1.3.-</ecNumber>
    </submittedName>
</protein>
<organism evidence="4">
    <name type="scientific">Paenarthrobacter sp. AMU7</name>
    <dbReference type="NCBI Taxonomy" id="3162492"/>
    <lineage>
        <taxon>Bacteria</taxon>
        <taxon>Bacillati</taxon>
        <taxon>Actinomycetota</taxon>
        <taxon>Actinomycetes</taxon>
        <taxon>Micrococcales</taxon>
        <taxon>Micrococcaceae</taxon>
        <taxon>Paenarthrobacter</taxon>
    </lineage>
</organism>
<evidence type="ECO:0000256" key="1">
    <source>
        <dbReference type="ARBA" id="ARBA00001946"/>
    </source>
</evidence>
<dbReference type="PRINTS" id="PR00413">
    <property type="entry name" value="HADHALOGNASE"/>
</dbReference>
<dbReference type="RefSeq" id="WP_207594926.1">
    <property type="nucleotide sequence ID" value="NZ_CP165735.1"/>
</dbReference>
<accession>A0AB39YLL9</accession>
<proteinExistence type="predicted"/>
<dbReference type="GO" id="GO:0044281">
    <property type="term" value="P:small molecule metabolic process"/>
    <property type="evidence" value="ECO:0007669"/>
    <property type="project" value="UniProtKB-ARBA"/>
</dbReference>
<dbReference type="SFLD" id="SFLDS00003">
    <property type="entry name" value="Haloacid_Dehalogenase"/>
    <property type="match status" value="1"/>
</dbReference>
<comment type="cofactor">
    <cofactor evidence="1">
        <name>Mg(2+)</name>
        <dbReference type="ChEBI" id="CHEBI:18420"/>
    </cofactor>
</comment>
<evidence type="ECO:0000313" key="4">
    <source>
        <dbReference type="EMBL" id="XDV70848.1"/>
    </source>
</evidence>
<dbReference type="EMBL" id="CP165735">
    <property type="protein sequence ID" value="XDV70848.1"/>
    <property type="molecule type" value="Genomic_DNA"/>
</dbReference>
<dbReference type="SFLD" id="SFLDG01129">
    <property type="entry name" value="C1.5:_HAD__Beta-PGM__Phosphata"/>
    <property type="match status" value="1"/>
</dbReference>
<sequence length="230" mass="25891">MQIRAVLFDLDNTLFDHPSSARAGVDAFLQHLGTEGSNELTRCWFQIEEVIYNRFLANELTFQEQRRERLRQFLPLAGLSVPQTSARIDELFNKYLENYEDAWMAFPDAAPALKNLRAIGMPVGIITNGNHDQQTSKVNRIGLEPLLDRVFSSEHINHAKPAQEAFLQPCRSMNVSPAATLYIGDNYRVDVEGARNAGLQALHLNREGSMREGTIQSLAELPLRLVEGSL</sequence>
<dbReference type="Gene3D" id="1.20.120.1600">
    <property type="match status" value="1"/>
</dbReference>
<dbReference type="InterPro" id="IPR036412">
    <property type="entry name" value="HAD-like_sf"/>
</dbReference>
<dbReference type="Pfam" id="PF00702">
    <property type="entry name" value="Hydrolase"/>
    <property type="match status" value="1"/>
</dbReference>